<protein>
    <submittedName>
        <fullName evidence="2">Uncharacterized protein</fullName>
    </submittedName>
</protein>
<dbReference type="Proteomes" id="UP000286931">
    <property type="component" value="Unassembled WGS sequence"/>
</dbReference>
<gene>
    <name evidence="2" type="ORF">EHYA_08371</name>
</gene>
<keyword evidence="3" id="KW-1185">Reference proteome</keyword>
<proteinExistence type="predicted"/>
<comment type="caution">
    <text evidence="2">The sequence shown here is derived from an EMBL/GenBank/DDBJ whole genome shotgun (WGS) entry which is preliminary data.</text>
</comment>
<reference evidence="2 3" key="1">
    <citation type="submission" date="2018-12" db="EMBL/GenBank/DDBJ databases">
        <title>Draft genome sequence of Embleya hyalina NBRC 13850T.</title>
        <authorList>
            <person name="Komaki H."/>
            <person name="Hosoyama A."/>
            <person name="Kimura A."/>
            <person name="Ichikawa N."/>
            <person name="Tamura T."/>
        </authorList>
    </citation>
    <scope>NUCLEOTIDE SEQUENCE [LARGE SCALE GENOMIC DNA]</scope>
    <source>
        <strain evidence="2 3">NBRC 13850</strain>
    </source>
</reference>
<accession>A0A401Z1B4</accession>
<sequence length="117" mass="12015">MPGMLAITAACSFGPPRRRVPGVGRVGRLDREGDALFDPMAVGGDDHLRAMGKVSVHGAQTHSSAAGDGTNGRVHALLDEDPGRCRQACLAGAPGSGRPGASFSRHGPSLISGTRFR</sequence>
<feature type="region of interest" description="Disordered" evidence="1">
    <location>
        <begin position="91"/>
        <end position="117"/>
    </location>
</feature>
<dbReference type="AlphaFoldDB" id="A0A401Z1B4"/>
<dbReference type="EMBL" id="BIFH01000041">
    <property type="protein sequence ID" value="GCE00645.1"/>
    <property type="molecule type" value="Genomic_DNA"/>
</dbReference>
<name>A0A401Z1B4_9ACTN</name>
<organism evidence="2 3">
    <name type="scientific">Embleya hyalina</name>
    <dbReference type="NCBI Taxonomy" id="516124"/>
    <lineage>
        <taxon>Bacteria</taxon>
        <taxon>Bacillati</taxon>
        <taxon>Actinomycetota</taxon>
        <taxon>Actinomycetes</taxon>
        <taxon>Kitasatosporales</taxon>
        <taxon>Streptomycetaceae</taxon>
        <taxon>Embleya</taxon>
    </lineage>
</organism>
<evidence type="ECO:0000313" key="3">
    <source>
        <dbReference type="Proteomes" id="UP000286931"/>
    </source>
</evidence>
<evidence type="ECO:0000256" key="1">
    <source>
        <dbReference type="SAM" id="MobiDB-lite"/>
    </source>
</evidence>
<evidence type="ECO:0000313" key="2">
    <source>
        <dbReference type="EMBL" id="GCE00645.1"/>
    </source>
</evidence>